<dbReference type="RefSeq" id="WP_103972988.1">
    <property type="nucleotide sequence ID" value="NZ_PGFZ01000001.1"/>
</dbReference>
<reference evidence="1 2" key="1">
    <citation type="submission" date="2017-11" db="EMBL/GenBank/DDBJ databases">
        <title>Draft Genome Sequence of Methylobacter psychrotolerans Sph1T, an Obligate Methanotroph from Low-Temperature Environments.</title>
        <authorList>
            <person name="Oshkin I.Y."/>
            <person name="Miroshnikov K."/>
            <person name="Belova S.E."/>
            <person name="Korzhenkov A."/>
            <person name="Toshchakov S.V."/>
            <person name="Dedysh S.N."/>
        </authorList>
    </citation>
    <scope>NUCLEOTIDE SEQUENCE [LARGE SCALE GENOMIC DNA]</scope>
    <source>
        <strain evidence="1 2">Sph1</strain>
    </source>
</reference>
<sequence length="196" mass="22578">MKCKHKFKTINTISQKTHKEGSKKFKSGFEEANSYGIKILVARQQQCLECGEKRTTVEISKRQLDSIYAGLSKILEDEQIDSVLSDTEINVRNFLIQTSKGETKTRHEKKAMYKEVWLTVYPLRRFGRGNTNEVVEWIVNISNFDTDNGRPPLNSLVVRGDTGMPGESWVVWKNDSDTPYTTVEEAQQACWSYEWS</sequence>
<dbReference type="EMBL" id="PGFZ01000001">
    <property type="protein sequence ID" value="POZ53182.1"/>
    <property type="molecule type" value="Genomic_DNA"/>
</dbReference>
<evidence type="ECO:0000313" key="1">
    <source>
        <dbReference type="EMBL" id="POZ53182.1"/>
    </source>
</evidence>
<comment type="caution">
    <text evidence="1">The sequence shown here is derived from an EMBL/GenBank/DDBJ whole genome shotgun (WGS) entry which is preliminary data.</text>
</comment>
<gene>
    <name evidence="1" type="ORF">AADEFJLK_00198</name>
</gene>
<dbReference type="Proteomes" id="UP000237423">
    <property type="component" value="Unassembled WGS sequence"/>
</dbReference>
<protein>
    <submittedName>
        <fullName evidence="1">Uncharacterized protein</fullName>
    </submittedName>
</protein>
<dbReference type="AlphaFoldDB" id="A0A2S5CR08"/>
<proteinExistence type="predicted"/>
<accession>A0A2S5CR08</accession>
<name>A0A2S5CR08_9GAMM</name>
<evidence type="ECO:0000313" key="2">
    <source>
        <dbReference type="Proteomes" id="UP000237423"/>
    </source>
</evidence>
<organism evidence="1 2">
    <name type="scientific">Methylovulum psychrotolerans</name>
    <dbReference type="NCBI Taxonomy" id="1704499"/>
    <lineage>
        <taxon>Bacteria</taxon>
        <taxon>Pseudomonadati</taxon>
        <taxon>Pseudomonadota</taxon>
        <taxon>Gammaproteobacteria</taxon>
        <taxon>Methylococcales</taxon>
        <taxon>Methylococcaceae</taxon>
        <taxon>Methylovulum</taxon>
    </lineage>
</organism>